<feature type="transmembrane region" description="Helical" evidence="1">
    <location>
        <begin position="34"/>
        <end position="59"/>
    </location>
</feature>
<sequence>MALGATATVLSVAAGARSVPIISLVAMVAVVDAIAMVTTVWATLATAAVCWALDIGFVLDRNGEPVFTPQAGHAALVLGLCALTALGFASTLRAARVPAHEHNHVGQVTIPLPRQGDSIPHPSG</sequence>
<accession>A0A1H4YAH6</accession>
<protein>
    <submittedName>
        <fullName evidence="2">Uncharacterized protein</fullName>
    </submittedName>
</protein>
<dbReference type="AlphaFoldDB" id="A0A1H4YAH6"/>
<keyword evidence="1" id="KW-1133">Transmembrane helix</keyword>
<proteinExistence type="predicted"/>
<dbReference type="Proteomes" id="UP000199622">
    <property type="component" value="Unassembled WGS sequence"/>
</dbReference>
<keyword evidence="1" id="KW-0472">Membrane</keyword>
<reference evidence="3" key="1">
    <citation type="submission" date="2016-10" db="EMBL/GenBank/DDBJ databases">
        <authorList>
            <person name="Varghese N."/>
            <person name="Submissions S."/>
        </authorList>
    </citation>
    <scope>NUCLEOTIDE SEQUENCE [LARGE SCALE GENOMIC DNA]</scope>
    <source>
        <strain evidence="3">DSM 44544</strain>
    </source>
</reference>
<keyword evidence="1" id="KW-0812">Transmembrane</keyword>
<feature type="transmembrane region" description="Helical" evidence="1">
    <location>
        <begin position="71"/>
        <end position="89"/>
    </location>
</feature>
<evidence type="ECO:0000313" key="3">
    <source>
        <dbReference type="Proteomes" id="UP000199622"/>
    </source>
</evidence>
<keyword evidence="3" id="KW-1185">Reference proteome</keyword>
<name>A0A1H4YAH6_9PSEU</name>
<gene>
    <name evidence="2" type="ORF">SAMN04489727_6592</name>
</gene>
<dbReference type="OrthoDB" id="3638648at2"/>
<evidence type="ECO:0000313" key="2">
    <source>
        <dbReference type="EMBL" id="SED14098.1"/>
    </source>
</evidence>
<evidence type="ECO:0000256" key="1">
    <source>
        <dbReference type="SAM" id="Phobius"/>
    </source>
</evidence>
<dbReference type="RefSeq" id="WP_091314644.1">
    <property type="nucleotide sequence ID" value="NZ_FNSO01000004.1"/>
</dbReference>
<dbReference type="EMBL" id="FNSO01000004">
    <property type="protein sequence ID" value="SED14098.1"/>
    <property type="molecule type" value="Genomic_DNA"/>
</dbReference>
<organism evidence="2 3">
    <name type="scientific">Amycolatopsis tolypomycina</name>
    <dbReference type="NCBI Taxonomy" id="208445"/>
    <lineage>
        <taxon>Bacteria</taxon>
        <taxon>Bacillati</taxon>
        <taxon>Actinomycetota</taxon>
        <taxon>Actinomycetes</taxon>
        <taxon>Pseudonocardiales</taxon>
        <taxon>Pseudonocardiaceae</taxon>
        <taxon>Amycolatopsis</taxon>
    </lineage>
</organism>